<keyword evidence="7 12" id="KW-0560">Oxidoreductase</keyword>
<dbReference type="PRINTS" id="PR01683">
    <property type="entry name" value="EP450ICYP1A"/>
</dbReference>
<keyword evidence="14" id="KW-1185">Reference proteome</keyword>
<evidence type="ECO:0000256" key="11">
    <source>
        <dbReference type="PIRSR" id="PIRSR602401-1"/>
    </source>
</evidence>
<keyword evidence="5 13" id="KW-0256">Endoplasmic reticulum</keyword>
<accession>A0AAJ7TG12</accession>
<dbReference type="FunFam" id="1.10.630.10:FF:000002">
    <property type="entry name" value="Cytochrome P450 1A1"/>
    <property type="match status" value="1"/>
</dbReference>
<gene>
    <name evidence="15 16" type="primary">LOC116945762</name>
</gene>
<dbReference type="InterPro" id="IPR008066">
    <property type="entry name" value="Cyt_P450_E_grp-I_CYP1"/>
</dbReference>
<dbReference type="KEGG" id="pmrn:116945762"/>
<comment type="cofactor">
    <cofactor evidence="1 11 13">
        <name>heme</name>
        <dbReference type="ChEBI" id="CHEBI:30413"/>
    </cofactor>
</comment>
<dbReference type="InterPro" id="IPR002401">
    <property type="entry name" value="Cyt_P450_E_grp-I"/>
</dbReference>
<dbReference type="RefSeq" id="XP_032816181.1">
    <property type="nucleotide sequence ID" value="XM_032960290.1"/>
</dbReference>
<comment type="subcellular location">
    <subcellularLocation>
        <location evidence="13">Endoplasmic reticulum membrane</location>
        <topology evidence="13">Peripheral membrane protein</topology>
    </subcellularLocation>
    <subcellularLocation>
        <location evidence="13">Microsome membrane</location>
        <topology evidence="13">Peripheral membrane protein</topology>
    </subcellularLocation>
</comment>
<dbReference type="RefSeq" id="XP_032816182.1">
    <property type="nucleotide sequence ID" value="XM_032960291.1"/>
</dbReference>
<evidence type="ECO:0000256" key="5">
    <source>
        <dbReference type="ARBA" id="ARBA00022824"/>
    </source>
</evidence>
<evidence type="ECO:0000256" key="9">
    <source>
        <dbReference type="ARBA" id="ARBA00023033"/>
    </source>
</evidence>
<reference evidence="15 16" key="1">
    <citation type="submission" date="2025-04" db="UniProtKB">
        <authorList>
            <consortium name="RefSeq"/>
        </authorList>
    </citation>
    <scope>IDENTIFICATION</scope>
    <source>
        <tissue evidence="15 16">Sperm</tissue>
    </source>
</reference>
<dbReference type="AlphaFoldDB" id="A0AAJ7TG12"/>
<dbReference type="Gene3D" id="1.10.630.10">
    <property type="entry name" value="Cytochrome P450"/>
    <property type="match status" value="1"/>
</dbReference>
<dbReference type="PANTHER" id="PTHR24289">
    <property type="entry name" value="STEROID 17-ALPHA-HYDROXYLASE/17,20 LYASE"/>
    <property type="match status" value="1"/>
</dbReference>
<dbReference type="PRINTS" id="PR00463">
    <property type="entry name" value="EP450I"/>
</dbReference>
<dbReference type="SUPFAM" id="SSF48264">
    <property type="entry name" value="Cytochrome P450"/>
    <property type="match status" value="1"/>
</dbReference>
<keyword evidence="8 11" id="KW-0408">Iron</keyword>
<dbReference type="InterPro" id="IPR036396">
    <property type="entry name" value="Cyt_P450_sf"/>
</dbReference>
<feature type="binding site" description="axial binding residue" evidence="11">
    <location>
        <position position="462"/>
    </location>
    <ligand>
        <name>heme</name>
        <dbReference type="ChEBI" id="CHEBI:30413"/>
    </ligand>
    <ligandPart>
        <name>Fe</name>
        <dbReference type="ChEBI" id="CHEBI:18248"/>
    </ligandPart>
</feature>
<dbReference type="GO" id="GO:0020037">
    <property type="term" value="F:heme binding"/>
    <property type="evidence" value="ECO:0007669"/>
    <property type="project" value="UniProtKB-UniRule"/>
</dbReference>
<dbReference type="GO" id="GO:0005789">
    <property type="term" value="C:endoplasmic reticulum membrane"/>
    <property type="evidence" value="ECO:0007669"/>
    <property type="project" value="UniProtKB-SubCell"/>
</dbReference>
<dbReference type="InterPro" id="IPR001128">
    <property type="entry name" value="Cyt_P450"/>
</dbReference>
<sequence length="517" mass="57081">MKAAFLPKSAESLLTAELLLLASALCLLLVYVRRRGSNQPSPKGKPIPGPTPWPVVGNIPQVGLSPHVTLTRMRDRYGDVFRIRLGSVPVVVIAGLDTAKRALVKHGDAFAGRPAFYTLGLIGGGNTLSFSPRYDDGWKARKKLARNALRKFCAAPAGAKPFLCLLERHVCEEAAELVQVCRGGDSAGFDPVPSITCAVANVMCALVFGKRYRHGDPTFLRVVEFNRDISQLTGAGTLLDFFPVLRYLPNPSLKAFKAITGRLQAFMEGNIKEHYSTYQKDHVRDITDSFISLCAERNDDKIMAGLSDEQVVATVMDIFAAGFDTIIAGITWSLIYLCIYPDIQKTLQKEIDEKIGGNRAPVSGDRNSLSQLEAFIMEMFRHSSYLPFTIPHSTTQDVVLDGFFIPRDTCVFINQYQINHDPAIWANPESFDPGRFLSSESGEVNKELTEKVQIFGLGKRRCLGDTVAQQELFIFLSTLLQNLSIASPQGLPPPDPTPIYSLVLKPARYRVCITPRV</sequence>
<evidence type="ECO:0000313" key="16">
    <source>
        <dbReference type="RefSeq" id="XP_032816182.1"/>
    </source>
</evidence>
<evidence type="ECO:0000256" key="3">
    <source>
        <dbReference type="ARBA" id="ARBA00022617"/>
    </source>
</evidence>
<dbReference type="PANTHER" id="PTHR24289:SF21">
    <property type="entry name" value="CYTOCHROME P450 1A"/>
    <property type="match status" value="1"/>
</dbReference>
<dbReference type="GO" id="GO:0042446">
    <property type="term" value="P:hormone biosynthetic process"/>
    <property type="evidence" value="ECO:0007669"/>
    <property type="project" value="TreeGrafter"/>
</dbReference>
<dbReference type="PROSITE" id="PS00086">
    <property type="entry name" value="CYTOCHROME_P450"/>
    <property type="match status" value="1"/>
</dbReference>
<evidence type="ECO:0000256" key="1">
    <source>
        <dbReference type="ARBA" id="ARBA00001971"/>
    </source>
</evidence>
<dbReference type="GO" id="GO:0005506">
    <property type="term" value="F:iron ion binding"/>
    <property type="evidence" value="ECO:0007669"/>
    <property type="project" value="UniProtKB-UniRule"/>
</dbReference>
<evidence type="ECO:0000256" key="4">
    <source>
        <dbReference type="ARBA" id="ARBA00022723"/>
    </source>
</evidence>
<evidence type="ECO:0000313" key="15">
    <source>
        <dbReference type="RefSeq" id="XP_032816181.1"/>
    </source>
</evidence>
<evidence type="ECO:0000256" key="2">
    <source>
        <dbReference type="ARBA" id="ARBA00010617"/>
    </source>
</evidence>
<keyword evidence="9 12" id="KW-0503">Monooxygenase</keyword>
<evidence type="ECO:0000256" key="7">
    <source>
        <dbReference type="ARBA" id="ARBA00023002"/>
    </source>
</evidence>
<dbReference type="PRINTS" id="PR00385">
    <property type="entry name" value="P450"/>
</dbReference>
<comment type="similarity">
    <text evidence="2 12">Belongs to the cytochrome P450 family.</text>
</comment>
<evidence type="ECO:0000313" key="14">
    <source>
        <dbReference type="Proteomes" id="UP001318040"/>
    </source>
</evidence>
<keyword evidence="3 11" id="KW-0349">Heme</keyword>
<organism evidence="14 15">
    <name type="scientific">Petromyzon marinus</name>
    <name type="common">Sea lamprey</name>
    <dbReference type="NCBI Taxonomy" id="7757"/>
    <lineage>
        <taxon>Eukaryota</taxon>
        <taxon>Metazoa</taxon>
        <taxon>Chordata</taxon>
        <taxon>Craniata</taxon>
        <taxon>Vertebrata</taxon>
        <taxon>Cyclostomata</taxon>
        <taxon>Hyperoartia</taxon>
        <taxon>Petromyzontiformes</taxon>
        <taxon>Petromyzontidae</taxon>
        <taxon>Petromyzon</taxon>
    </lineage>
</organism>
<dbReference type="InterPro" id="IPR017972">
    <property type="entry name" value="Cyt_P450_CS"/>
</dbReference>
<name>A0AAJ7TG12_PETMA</name>
<keyword evidence="10" id="KW-0472">Membrane</keyword>
<dbReference type="GO" id="GO:0042448">
    <property type="term" value="P:progesterone metabolic process"/>
    <property type="evidence" value="ECO:0007669"/>
    <property type="project" value="TreeGrafter"/>
</dbReference>
<dbReference type="Pfam" id="PF00067">
    <property type="entry name" value="p450"/>
    <property type="match status" value="1"/>
</dbReference>
<comment type="function">
    <text evidence="13">Cytochromes P450 are a group of heme-thiolate monooxygenases. They oxidize a variety of structurally unrelated compounds, including steroids, fatty acids, and xenobiotics.</text>
</comment>
<protein>
    <recommendedName>
        <fullName evidence="13">Cytochrome P450 1A</fullName>
        <ecNumber evidence="13">1.14.14.1</ecNumber>
    </recommendedName>
</protein>
<evidence type="ECO:0000256" key="8">
    <source>
        <dbReference type="ARBA" id="ARBA00023004"/>
    </source>
</evidence>
<evidence type="ECO:0000256" key="12">
    <source>
        <dbReference type="RuleBase" id="RU000461"/>
    </source>
</evidence>
<evidence type="ECO:0000256" key="6">
    <source>
        <dbReference type="ARBA" id="ARBA00022848"/>
    </source>
</evidence>
<keyword evidence="6 13" id="KW-0492">Microsome</keyword>
<evidence type="ECO:0000256" key="13">
    <source>
        <dbReference type="RuleBase" id="RU368045"/>
    </source>
</evidence>
<dbReference type="EC" id="1.14.14.1" evidence="13"/>
<proteinExistence type="inferred from homology"/>
<dbReference type="GO" id="GO:0004508">
    <property type="term" value="F:steroid 17-alpha-monooxygenase activity"/>
    <property type="evidence" value="ECO:0007669"/>
    <property type="project" value="TreeGrafter"/>
</dbReference>
<dbReference type="Proteomes" id="UP001318040">
    <property type="component" value="Chromosome 25"/>
</dbReference>
<evidence type="ECO:0000256" key="10">
    <source>
        <dbReference type="ARBA" id="ARBA00023136"/>
    </source>
</evidence>
<keyword evidence="4 11" id="KW-0479">Metal-binding</keyword>